<keyword evidence="2" id="KW-1185">Reference proteome</keyword>
<sequence length="102" mass="11246">MISGLPRKCEICMVNDAVHTCRLCGRKVCGEDFEGDRGICKACSLTLCEFCGKQLSVGYCIVCGRLGCEDCMIQISNVAYMCKECFSKNKGVKTAYEFTLNT</sequence>
<evidence type="ECO:0000313" key="1">
    <source>
        <dbReference type="EMBL" id="ADG91327.1"/>
    </source>
</evidence>
<evidence type="ECO:0008006" key="3">
    <source>
        <dbReference type="Google" id="ProtNLM"/>
    </source>
</evidence>
<organism evidence="1 2">
    <name type="scientific">Thermosphaera aggregans (strain DSM 11486 / M11TL)</name>
    <dbReference type="NCBI Taxonomy" id="633148"/>
    <lineage>
        <taxon>Archaea</taxon>
        <taxon>Thermoproteota</taxon>
        <taxon>Thermoprotei</taxon>
        <taxon>Desulfurococcales</taxon>
        <taxon>Desulfurococcaceae</taxon>
        <taxon>Thermosphaera</taxon>
    </lineage>
</organism>
<protein>
    <recommendedName>
        <fullName evidence="3">B box-type domain-containing protein</fullName>
    </recommendedName>
</protein>
<dbReference type="AlphaFoldDB" id="D5U2H7"/>
<name>D5U2H7_THEAM</name>
<gene>
    <name evidence="1" type="ordered locus">Tagg_1058</name>
</gene>
<evidence type="ECO:0000313" key="2">
    <source>
        <dbReference type="Proteomes" id="UP000002376"/>
    </source>
</evidence>
<dbReference type="EMBL" id="CP001939">
    <property type="protein sequence ID" value="ADG91327.1"/>
    <property type="molecule type" value="Genomic_DNA"/>
</dbReference>
<dbReference type="KEGG" id="tag:Tagg_1058"/>
<dbReference type="Proteomes" id="UP000002376">
    <property type="component" value="Chromosome"/>
</dbReference>
<reference evidence="1 2" key="1">
    <citation type="journal article" date="2010" name="Stand. Genomic Sci.">
        <title>Complete genome sequence of Thermosphaera aggregans type strain (M11TL).</title>
        <authorList>
            <person name="Spring S."/>
            <person name="Rachel R."/>
            <person name="Lapidus A."/>
            <person name="Davenport K."/>
            <person name="Tice H."/>
            <person name="Copeland A."/>
            <person name="Cheng J.F."/>
            <person name="Lucas S."/>
            <person name="Chen F."/>
            <person name="Nolan M."/>
            <person name="Bruce D."/>
            <person name="Goodwin L."/>
            <person name="Pitluck S."/>
            <person name="Ivanova N."/>
            <person name="Mavromatis K."/>
            <person name="Ovchinnikova G."/>
            <person name="Pati A."/>
            <person name="Chen A."/>
            <person name="Palaniappan K."/>
            <person name="Land M."/>
            <person name="Hauser L."/>
            <person name="Chang Y.J."/>
            <person name="Jeffries C.C."/>
            <person name="Brettin T."/>
            <person name="Detter J.C."/>
            <person name="Tapia R."/>
            <person name="Han C."/>
            <person name="Heimerl T."/>
            <person name="Weikl F."/>
            <person name="Brambilla E."/>
            <person name="Goker M."/>
            <person name="Bristow J."/>
            <person name="Eisen J.A."/>
            <person name="Markowitz V."/>
            <person name="Hugenholtz P."/>
            <person name="Kyrpides N.C."/>
            <person name="Klenk H.P."/>
        </authorList>
    </citation>
    <scope>NUCLEOTIDE SEQUENCE [LARGE SCALE GENOMIC DNA]</scope>
    <source>
        <strain evidence="2">DSM 11486 / M11TL</strain>
    </source>
</reference>
<reference evidence="2" key="2">
    <citation type="journal article" date="2010" name="Stand. Genomic Sci.">
        <title>Complete genome sequence of Thermosphaera aggregans type strain (M11TLT).</title>
        <authorList>
            <person name="Spring S."/>
            <person name="Rachel R."/>
            <person name="Lapidus A."/>
            <person name="Davenport K."/>
            <person name="Tice H."/>
            <person name="Copeland A."/>
            <person name="Cheng J.-F."/>
            <person name="Lucas S."/>
            <person name="Chen F."/>
            <person name="Nolan M."/>
            <person name="Bruce D."/>
            <person name="Goodwin L."/>
            <person name="Pitluck S."/>
            <person name="Ivanova N."/>
            <person name="Mavromatis K."/>
            <person name="Ovchinnikova G."/>
            <person name="Pati A."/>
            <person name="Chen A."/>
            <person name="Palaniappan K."/>
            <person name="Land M."/>
            <person name="Hauser L."/>
            <person name="Chang Y.-J."/>
            <person name="Jeffries C.C."/>
            <person name="Brettin T."/>
            <person name="Detter J.C."/>
            <person name="Tapia R."/>
            <person name="Han C."/>
            <person name="Heimerl T."/>
            <person name="Weikl F."/>
            <person name="Brambilla E."/>
            <person name="Goker M."/>
            <person name="Bristow J."/>
            <person name="Eisen J.A."/>
            <person name="Markowitz V."/>
            <person name="Hugenholtz P."/>
            <person name="Kyrpides N.C."/>
            <person name="Klenk H.-P."/>
        </authorList>
    </citation>
    <scope>NUCLEOTIDE SEQUENCE [LARGE SCALE GENOMIC DNA]</scope>
    <source>
        <strain evidence="2">DSM 11486 / M11TL</strain>
    </source>
</reference>
<dbReference type="STRING" id="633148.Tagg_1058"/>
<accession>D5U2H7</accession>
<dbReference type="HOGENOM" id="CLU_171532_0_0_2"/>
<reference key="3">
    <citation type="submission" date="2010-02" db="EMBL/GenBank/DDBJ databases">
        <title>Complete genome sequence of Thermosphaera aggregans type strain (M11TL).</title>
        <authorList>
            <consortium name="US DOE Joint Genome Institute (JGI-PGF)"/>
            <person name="Spring S."/>
            <person name="Lapidus A."/>
            <person name="Munk C."/>
            <person name="Schroeder M."/>
            <person name="Glavina Del Rio T."/>
            <person name="Tice H."/>
            <person name="Copeland A."/>
            <person name="Cheng J.-F."/>
            <person name="Lucas S."/>
            <person name="Chen F."/>
            <person name="Nolan M."/>
            <person name="Bruce D."/>
            <person name="Goodwin L."/>
            <person name="Pitluck S."/>
            <person name="Ivanova N."/>
            <person name="Mavromatis K."/>
            <person name="Ovchinnikova G."/>
            <person name="Pati A."/>
            <person name="Chen A."/>
            <person name="Palaniappan K."/>
            <person name="Land M."/>
            <person name="Hauser L."/>
            <person name="Chang Y.-J."/>
            <person name="Jeffries C.C."/>
            <person name="Brettin T."/>
            <person name="Detter J.C."/>
            <person name="Tapia R."/>
            <person name="Han C."/>
            <person name="Chain P."/>
            <person name="Heimerl T."/>
            <person name="Weik F."/>
            <person name="Goker M."/>
            <person name="Rachel R."/>
            <person name="Bristow J."/>
            <person name="Eisen J.A."/>
            <person name="Markowitz V."/>
            <person name="Hugenholtz P."/>
            <person name="Kyrpides N.C."/>
            <person name="Klenk H.-P."/>
        </authorList>
    </citation>
    <scope>NUCLEOTIDE SEQUENCE</scope>
    <source>
        <strain>DSM 11486</strain>
    </source>
</reference>
<dbReference type="eggNOG" id="arCOG07221">
    <property type="taxonomic scope" value="Archaea"/>
</dbReference>
<proteinExistence type="predicted"/>